<comment type="caution">
    <text evidence="13">Lacks conserved residue(s) required for the propagation of feature annotation.</text>
</comment>
<evidence type="ECO:0000256" key="13">
    <source>
        <dbReference type="HAMAP-Rule" id="MF_00102"/>
    </source>
</evidence>
<keyword evidence="2 13" id="KW-0963">Cytoplasm</keyword>
<dbReference type="GO" id="GO:0050661">
    <property type="term" value="F:NADP binding"/>
    <property type="evidence" value="ECO:0007669"/>
    <property type="project" value="UniProtKB-UniRule"/>
</dbReference>
<dbReference type="RefSeq" id="WP_094262799.1">
    <property type="nucleotide sequence ID" value="NZ_NOWF01000001.1"/>
</dbReference>
<feature type="binding site" evidence="13">
    <location>
        <begin position="165"/>
        <end position="166"/>
    </location>
    <ligand>
        <name>(S)-2,3,4,5-tetrahydrodipicolinate</name>
        <dbReference type="ChEBI" id="CHEBI:16845"/>
    </ligand>
</feature>
<dbReference type="GO" id="GO:0005829">
    <property type="term" value="C:cytosol"/>
    <property type="evidence" value="ECO:0007669"/>
    <property type="project" value="TreeGrafter"/>
</dbReference>
<dbReference type="Pfam" id="PF01113">
    <property type="entry name" value="DapB_N"/>
    <property type="match status" value="1"/>
</dbReference>
<dbReference type="HAMAP" id="MF_00102">
    <property type="entry name" value="DapB"/>
    <property type="match status" value="1"/>
</dbReference>
<feature type="region of interest" description="Disordered" evidence="14">
    <location>
        <begin position="177"/>
        <end position="196"/>
    </location>
</feature>
<comment type="caution">
    <text evidence="13">Was originally thought to be a dihydrodipicolinate reductase (DHDPR), catalyzing the conversion of dihydrodipicolinate to tetrahydrodipicolinate. However, it was shown in E.coli that the substrate of the enzymatic reaction is not dihydrodipicolinate (DHDP) but in fact (2S,4S)-4-hydroxy-2,3,4,5-tetrahydrodipicolinic acid (HTPA), the product released by the DapA-catalyzed reaction.</text>
</comment>
<dbReference type="SUPFAM" id="SSF55347">
    <property type="entry name" value="Glyceraldehyde-3-phosphate dehydrogenase-like, C-terminal domain"/>
    <property type="match status" value="1"/>
</dbReference>
<evidence type="ECO:0000313" key="17">
    <source>
        <dbReference type="EMBL" id="OYD09699.1"/>
    </source>
</evidence>
<keyword evidence="18" id="KW-1185">Reference proteome</keyword>
<dbReference type="GO" id="GO:0009089">
    <property type="term" value="P:lysine biosynthetic process via diaminopimelate"/>
    <property type="evidence" value="ECO:0007669"/>
    <property type="project" value="UniProtKB-UniRule"/>
</dbReference>
<comment type="subcellular location">
    <subcellularLocation>
        <location evidence="13">Cytoplasm</location>
    </subcellularLocation>
</comment>
<dbReference type="InterPro" id="IPR000846">
    <property type="entry name" value="DapB_N"/>
</dbReference>
<keyword evidence="4 13" id="KW-0521">NADP</keyword>
<dbReference type="PANTHER" id="PTHR20836">
    <property type="entry name" value="DIHYDRODIPICOLINATE REDUCTASE"/>
    <property type="match status" value="1"/>
</dbReference>
<evidence type="ECO:0000256" key="5">
    <source>
        <dbReference type="ARBA" id="ARBA00022915"/>
    </source>
</evidence>
<dbReference type="Proteomes" id="UP000215459">
    <property type="component" value="Unassembled WGS sequence"/>
</dbReference>
<proteinExistence type="inferred from homology"/>
<evidence type="ECO:0000256" key="12">
    <source>
        <dbReference type="ARBA" id="ARBA00049396"/>
    </source>
</evidence>
<reference evidence="17 18" key="1">
    <citation type="submission" date="2017-07" db="EMBL/GenBank/DDBJ databases">
        <title>The genome sequence of Paludifilum halophilum highlights mechanisms for microbial adaptation to high salt environemnts.</title>
        <authorList>
            <person name="Belbahri L."/>
        </authorList>
    </citation>
    <scope>NUCLEOTIDE SEQUENCE [LARGE SCALE GENOMIC DNA]</scope>
    <source>
        <strain evidence="17 18">DSM 102817</strain>
    </source>
</reference>
<evidence type="ECO:0000256" key="7">
    <source>
        <dbReference type="ARBA" id="ARBA00023027"/>
    </source>
</evidence>
<feature type="active site" description="Proton donor" evidence="13">
    <location>
        <position position="159"/>
    </location>
</feature>
<feature type="binding site" evidence="13">
    <location>
        <begin position="10"/>
        <end position="15"/>
    </location>
    <ligand>
        <name>NAD(+)</name>
        <dbReference type="ChEBI" id="CHEBI:57540"/>
    </ligand>
</feature>
<dbReference type="EC" id="1.17.1.8" evidence="10 13"/>
<feature type="binding site" evidence="13">
    <location>
        <position position="37"/>
    </location>
    <ligand>
        <name>NADP(+)</name>
        <dbReference type="ChEBI" id="CHEBI:58349"/>
    </ligand>
</feature>
<feature type="domain" description="Dihydrodipicolinate reductase C-terminal" evidence="16">
    <location>
        <begin position="131"/>
        <end position="265"/>
    </location>
</feature>
<evidence type="ECO:0000256" key="4">
    <source>
        <dbReference type="ARBA" id="ARBA00022857"/>
    </source>
</evidence>
<sequence length="267" mass="29011">MDSIRVVIAGATGRMGQEAVKLVQREENMILAGAVSRSRIGEDVGESVGIGSVGIALTDSLEDALVQSRPDVLVDFTTPEVVYRNTELAIQYGVRPVVGATGLSQGEIHELEAMCWDRGIGGVIAPNFAIGAVLMMNFASRAAKYLPHVEIIEMHHDRKLDAPSGTALKTAELISREREEMKQGQPDEKETLEGARGGYKDGFRVHSVRLPGLVAHQEVLFGGPGQLLTLRHDSMNRESFMPGVKLAAEKVMTLDHLVYGLEKILDE</sequence>
<dbReference type="SUPFAM" id="SSF51735">
    <property type="entry name" value="NAD(P)-binding Rossmann-fold domains"/>
    <property type="match status" value="1"/>
</dbReference>
<evidence type="ECO:0000256" key="14">
    <source>
        <dbReference type="SAM" id="MobiDB-lite"/>
    </source>
</evidence>
<evidence type="ECO:0000313" key="18">
    <source>
        <dbReference type="Proteomes" id="UP000215459"/>
    </source>
</evidence>
<evidence type="ECO:0000256" key="3">
    <source>
        <dbReference type="ARBA" id="ARBA00022605"/>
    </source>
</evidence>
<dbReference type="InterPro" id="IPR022664">
    <property type="entry name" value="DapB_N_CS"/>
</dbReference>
<keyword evidence="3 13" id="KW-0028">Amino-acid biosynthesis</keyword>
<dbReference type="Gene3D" id="3.40.50.720">
    <property type="entry name" value="NAD(P)-binding Rossmann-like Domain"/>
    <property type="match status" value="1"/>
</dbReference>
<dbReference type="UniPathway" id="UPA00034">
    <property type="reaction ID" value="UER00018"/>
</dbReference>
<evidence type="ECO:0000256" key="9">
    <source>
        <dbReference type="ARBA" id="ARBA00037922"/>
    </source>
</evidence>
<keyword evidence="5 13" id="KW-0220">Diaminopimelate biosynthesis</keyword>
<dbReference type="PROSITE" id="PS01298">
    <property type="entry name" value="DAPB"/>
    <property type="match status" value="1"/>
</dbReference>
<dbReference type="GO" id="GO:0016726">
    <property type="term" value="F:oxidoreductase activity, acting on CH or CH2 groups, NAD or NADP as acceptor"/>
    <property type="evidence" value="ECO:0007669"/>
    <property type="project" value="UniProtKB-UniRule"/>
</dbReference>
<feature type="binding site" evidence="13">
    <location>
        <begin position="125"/>
        <end position="128"/>
    </location>
    <ligand>
        <name>NAD(+)</name>
        <dbReference type="ChEBI" id="CHEBI:57540"/>
    </ligand>
</feature>
<comment type="catalytic activity">
    <reaction evidence="12 13">
        <text>(S)-2,3,4,5-tetrahydrodipicolinate + NAD(+) + H2O = (2S,4S)-4-hydroxy-2,3,4,5-tetrahydrodipicolinate + NADH + H(+)</text>
        <dbReference type="Rhea" id="RHEA:35323"/>
        <dbReference type="ChEBI" id="CHEBI:15377"/>
        <dbReference type="ChEBI" id="CHEBI:15378"/>
        <dbReference type="ChEBI" id="CHEBI:16845"/>
        <dbReference type="ChEBI" id="CHEBI:57540"/>
        <dbReference type="ChEBI" id="CHEBI:57945"/>
        <dbReference type="ChEBI" id="CHEBI:67139"/>
        <dbReference type="EC" id="1.17.1.8"/>
    </reaction>
</comment>
<evidence type="ECO:0000256" key="1">
    <source>
        <dbReference type="ARBA" id="ARBA00006642"/>
    </source>
</evidence>
<evidence type="ECO:0000256" key="11">
    <source>
        <dbReference type="ARBA" id="ARBA00049080"/>
    </source>
</evidence>
<keyword evidence="6 13" id="KW-0560">Oxidoreductase</keyword>
<dbReference type="FunFam" id="3.30.360.10:FF:000009">
    <property type="entry name" value="4-hydroxy-tetrahydrodipicolinate reductase"/>
    <property type="match status" value="1"/>
</dbReference>
<dbReference type="GO" id="GO:0008839">
    <property type="term" value="F:4-hydroxy-tetrahydrodipicolinate reductase"/>
    <property type="evidence" value="ECO:0007669"/>
    <property type="project" value="UniProtKB-UniRule"/>
</dbReference>
<protein>
    <recommendedName>
        <fullName evidence="10 13">4-hydroxy-tetrahydrodipicolinate reductase</fullName>
        <shortName evidence="13">HTPA reductase</shortName>
        <ecNumber evidence="10 13">1.17.1.8</ecNumber>
    </recommendedName>
</protein>
<comment type="function">
    <text evidence="13">Catalyzes the conversion of 4-hydroxy-tetrahydrodipicolinate (HTPA) to tetrahydrodipicolinate.</text>
</comment>
<dbReference type="GO" id="GO:0019877">
    <property type="term" value="P:diaminopimelate biosynthetic process"/>
    <property type="evidence" value="ECO:0007669"/>
    <property type="project" value="UniProtKB-UniRule"/>
</dbReference>
<feature type="domain" description="Dihydrodipicolinate reductase N-terminal" evidence="15">
    <location>
        <begin position="4"/>
        <end position="128"/>
    </location>
</feature>
<evidence type="ECO:0000259" key="15">
    <source>
        <dbReference type="Pfam" id="PF01113"/>
    </source>
</evidence>
<comment type="pathway">
    <text evidence="9 13">Amino-acid biosynthesis; L-lysine biosynthesis via DAP pathway; (S)-tetrahydrodipicolinate from L-aspartate: step 4/4.</text>
</comment>
<dbReference type="EMBL" id="NOWF01000001">
    <property type="protein sequence ID" value="OYD09699.1"/>
    <property type="molecule type" value="Genomic_DNA"/>
</dbReference>
<accession>A0A235BCD2</accession>
<evidence type="ECO:0000256" key="2">
    <source>
        <dbReference type="ARBA" id="ARBA00022490"/>
    </source>
</evidence>
<dbReference type="Gene3D" id="3.30.360.10">
    <property type="entry name" value="Dihydrodipicolinate Reductase, domain 2"/>
    <property type="match status" value="1"/>
</dbReference>
<feature type="binding site" evidence="13">
    <location>
        <position position="156"/>
    </location>
    <ligand>
        <name>(S)-2,3,4,5-tetrahydrodipicolinate</name>
        <dbReference type="ChEBI" id="CHEBI:16845"/>
    </ligand>
</feature>
<evidence type="ECO:0000256" key="6">
    <source>
        <dbReference type="ARBA" id="ARBA00023002"/>
    </source>
</evidence>
<name>A0A235BCD2_9BACL</name>
<comment type="catalytic activity">
    <reaction evidence="11 13">
        <text>(S)-2,3,4,5-tetrahydrodipicolinate + NADP(+) + H2O = (2S,4S)-4-hydroxy-2,3,4,5-tetrahydrodipicolinate + NADPH + H(+)</text>
        <dbReference type="Rhea" id="RHEA:35331"/>
        <dbReference type="ChEBI" id="CHEBI:15377"/>
        <dbReference type="ChEBI" id="CHEBI:15378"/>
        <dbReference type="ChEBI" id="CHEBI:16845"/>
        <dbReference type="ChEBI" id="CHEBI:57783"/>
        <dbReference type="ChEBI" id="CHEBI:58349"/>
        <dbReference type="ChEBI" id="CHEBI:67139"/>
        <dbReference type="EC" id="1.17.1.8"/>
    </reaction>
</comment>
<dbReference type="Pfam" id="PF05173">
    <property type="entry name" value="DapB_C"/>
    <property type="match status" value="1"/>
</dbReference>
<comment type="subunit">
    <text evidence="13">Homotetramer.</text>
</comment>
<dbReference type="NCBIfam" id="TIGR00036">
    <property type="entry name" value="dapB"/>
    <property type="match status" value="1"/>
</dbReference>
<feature type="active site" description="Proton donor/acceptor" evidence="13">
    <location>
        <position position="155"/>
    </location>
</feature>
<dbReference type="CDD" id="cd02274">
    <property type="entry name" value="DHDPR_N"/>
    <property type="match status" value="1"/>
</dbReference>
<keyword evidence="8 13" id="KW-0457">Lysine biosynthesis</keyword>
<gene>
    <name evidence="13" type="primary">dapB</name>
    <name evidence="17" type="ORF">CHM34_01470</name>
</gene>
<dbReference type="OrthoDB" id="9790352at2"/>
<dbReference type="InterPro" id="IPR036291">
    <property type="entry name" value="NAD(P)-bd_dom_sf"/>
</dbReference>
<dbReference type="GO" id="GO:0051287">
    <property type="term" value="F:NAD binding"/>
    <property type="evidence" value="ECO:0007669"/>
    <property type="project" value="UniProtKB-UniRule"/>
</dbReference>
<dbReference type="AlphaFoldDB" id="A0A235BCD2"/>
<dbReference type="PIRSF" id="PIRSF000161">
    <property type="entry name" value="DHPR"/>
    <property type="match status" value="1"/>
</dbReference>
<keyword evidence="7 13" id="KW-0520">NAD</keyword>
<dbReference type="InterPro" id="IPR023940">
    <property type="entry name" value="DHDPR_bac"/>
</dbReference>
<dbReference type="PANTHER" id="PTHR20836:SF0">
    <property type="entry name" value="4-HYDROXY-TETRAHYDRODIPICOLINATE REDUCTASE 1, CHLOROPLASTIC-RELATED"/>
    <property type="match status" value="1"/>
</dbReference>
<evidence type="ECO:0000256" key="8">
    <source>
        <dbReference type="ARBA" id="ARBA00023154"/>
    </source>
</evidence>
<comment type="similarity">
    <text evidence="1 13">Belongs to the DapB family.</text>
</comment>
<comment type="caution">
    <text evidence="17">The sequence shown here is derived from an EMBL/GenBank/DDBJ whole genome shotgun (WGS) entry which is preliminary data.</text>
</comment>
<feature type="binding site" evidence="13">
    <location>
        <begin position="99"/>
        <end position="101"/>
    </location>
    <ligand>
        <name>NAD(+)</name>
        <dbReference type="ChEBI" id="CHEBI:57540"/>
    </ligand>
</feature>
<evidence type="ECO:0000256" key="10">
    <source>
        <dbReference type="ARBA" id="ARBA00038983"/>
    </source>
</evidence>
<evidence type="ECO:0000259" key="16">
    <source>
        <dbReference type="Pfam" id="PF05173"/>
    </source>
</evidence>
<organism evidence="17 18">
    <name type="scientific">Paludifilum halophilum</name>
    <dbReference type="NCBI Taxonomy" id="1642702"/>
    <lineage>
        <taxon>Bacteria</taxon>
        <taxon>Bacillati</taxon>
        <taxon>Bacillota</taxon>
        <taxon>Bacilli</taxon>
        <taxon>Bacillales</taxon>
        <taxon>Thermoactinomycetaceae</taxon>
        <taxon>Paludifilum</taxon>
    </lineage>
</organism>
<dbReference type="InterPro" id="IPR022663">
    <property type="entry name" value="DapB_C"/>
</dbReference>